<proteinExistence type="predicted"/>
<sequence length="451" mass="48028">MRVHRAVALLLLVWLTGCASGRVVRLETGQGPPVVFTPHNDEAGQVEVERREFKAAVARLVRGVRLPANPQQAARRLMGVDARGGTYLFDPRTRRMTPLEGAALASDMPPAEVELTRAYLRWCERTGRKGDCLHLLMESSTVTGDGRYALAMAMAQGVVLEEMLDAFKGMADPHAALSAALWTMTLYLVLWSVPEPVSKGLAAVMTATAIVYLGVDTFWTLIAGFKLLVDEADRATTFDELRDAGERYGKVMGRNAARAFALLATVAVGNTAAGFASQVPTLPGSAQAAALAGGRAGIRLAAAGEVGAVAVAVTGEAVTVALAPDAVAMTARAVGGTAAAPIDTKGHDHHIATNKWWKATNNEGPWSPKFQRIFDKAGMSMDDPANIVHVKGHKGPHPQAYHQRILRRLSDATEGCRTMQQCREALTAELGRLGEQIATPGTNLNKLVTGT</sequence>
<organism evidence="1 2">
    <name type="scientific">Corallococcus exercitus</name>
    <dbReference type="NCBI Taxonomy" id="2316736"/>
    <lineage>
        <taxon>Bacteria</taxon>
        <taxon>Pseudomonadati</taxon>
        <taxon>Myxococcota</taxon>
        <taxon>Myxococcia</taxon>
        <taxon>Myxococcales</taxon>
        <taxon>Cystobacterineae</taxon>
        <taxon>Myxococcaceae</taxon>
        <taxon>Corallococcus</taxon>
    </lineage>
</organism>
<protein>
    <submittedName>
        <fullName evidence="1">AHH domain-containing protein</fullName>
    </submittedName>
</protein>
<evidence type="ECO:0000313" key="1">
    <source>
        <dbReference type="EMBL" id="NOK07508.1"/>
    </source>
</evidence>
<comment type="caution">
    <text evidence="1">The sequence shown here is derived from an EMBL/GenBank/DDBJ whole genome shotgun (WGS) entry which is preliminary data.</text>
</comment>
<dbReference type="AlphaFoldDB" id="A0A7Y4NAU4"/>
<dbReference type="InterPro" id="IPR032871">
    <property type="entry name" value="AHH_dom_containing"/>
</dbReference>
<evidence type="ECO:0000313" key="2">
    <source>
        <dbReference type="Proteomes" id="UP000528460"/>
    </source>
</evidence>
<dbReference type="Pfam" id="PF14412">
    <property type="entry name" value="AHH"/>
    <property type="match status" value="1"/>
</dbReference>
<dbReference type="EMBL" id="JABFJW010000002">
    <property type="protein sequence ID" value="NOK07508.1"/>
    <property type="molecule type" value="Genomic_DNA"/>
</dbReference>
<dbReference type="Proteomes" id="UP000528460">
    <property type="component" value="Unassembled WGS sequence"/>
</dbReference>
<name>A0A7Y4NAU4_9BACT</name>
<dbReference type="PROSITE" id="PS51257">
    <property type="entry name" value="PROKAR_LIPOPROTEIN"/>
    <property type="match status" value="1"/>
</dbReference>
<reference evidence="1 2" key="1">
    <citation type="submission" date="2020-05" db="EMBL/GenBank/DDBJ databases">
        <authorList>
            <person name="Whitworth D."/>
        </authorList>
    </citation>
    <scope>NUCLEOTIDE SEQUENCE [LARGE SCALE GENOMIC DNA]</scope>
    <source>
        <strain evidence="1 2">CA046A</strain>
    </source>
</reference>
<gene>
    <name evidence="1" type="ORF">HNS30_00400</name>
</gene>
<accession>A0A7Y4NAU4</accession>